<dbReference type="AlphaFoldDB" id="A0A9X4QU28"/>
<comment type="caution">
    <text evidence="1">The sequence shown here is derived from an EMBL/GenBank/DDBJ whole genome shotgun (WGS) entry which is preliminary data.</text>
</comment>
<protein>
    <submittedName>
        <fullName evidence="1">Uncharacterized protein</fullName>
    </submittedName>
</protein>
<keyword evidence="2" id="KW-1185">Reference proteome</keyword>
<accession>A0A9X4QU28</accession>
<dbReference type="EMBL" id="JAPDIA010000007">
    <property type="protein sequence ID" value="MDG0811034.1"/>
    <property type="molecule type" value="Genomic_DNA"/>
</dbReference>
<dbReference type="RefSeq" id="WP_277533464.1">
    <property type="nucleotide sequence ID" value="NZ_JAPDIA010000007.1"/>
</dbReference>
<sequence>MTKMNPTRSAGDLIAWLLLAVFMIFSTPTPTLESTVGESAASNLRGTEFHTHVQSRTPDSAAPKPRPGTPMLFLIYALILRLSRLPYRLPAHHRAHIASVHVLLRRRLLRPLQFSSTYVS</sequence>
<proteinExistence type="predicted"/>
<gene>
    <name evidence="1" type="ORF">OMP40_17925</name>
</gene>
<reference evidence="1" key="1">
    <citation type="submission" date="2022-10" db="EMBL/GenBank/DDBJ databases">
        <title>Comparative genomic analysis of Cohnella hashimotonis sp. nov., isolated from the International Space Station.</title>
        <authorList>
            <person name="Simpson A."/>
            <person name="Venkateswaran K."/>
        </authorList>
    </citation>
    <scope>NUCLEOTIDE SEQUENCE</scope>
    <source>
        <strain evidence="1">DSM 28161</strain>
    </source>
</reference>
<dbReference type="Proteomes" id="UP001153404">
    <property type="component" value="Unassembled WGS sequence"/>
</dbReference>
<name>A0A9X4QU28_9BACL</name>
<evidence type="ECO:0000313" key="2">
    <source>
        <dbReference type="Proteomes" id="UP001153404"/>
    </source>
</evidence>
<organism evidence="1 2">
    <name type="scientific">Cohnella rhizosphaerae</name>
    <dbReference type="NCBI Taxonomy" id="1457232"/>
    <lineage>
        <taxon>Bacteria</taxon>
        <taxon>Bacillati</taxon>
        <taxon>Bacillota</taxon>
        <taxon>Bacilli</taxon>
        <taxon>Bacillales</taxon>
        <taxon>Paenibacillaceae</taxon>
        <taxon>Cohnella</taxon>
    </lineage>
</organism>
<evidence type="ECO:0000313" key="1">
    <source>
        <dbReference type="EMBL" id="MDG0811034.1"/>
    </source>
</evidence>